<dbReference type="PANTHER" id="PTHR14320">
    <property type="entry name" value="COILED-COIL DOMAIN-CONTAINING PROTEIN 181"/>
    <property type="match status" value="1"/>
</dbReference>
<feature type="region of interest" description="Disordered" evidence="14">
    <location>
        <begin position="273"/>
        <end position="397"/>
    </location>
</feature>
<dbReference type="AlphaFoldDB" id="A0A672TJU9"/>
<dbReference type="RefSeq" id="XP_030333632.1">
    <property type="nucleotide sequence ID" value="XM_030477772.1"/>
</dbReference>
<dbReference type="GO" id="GO:1905198">
    <property type="term" value="P:manchette assembly"/>
    <property type="evidence" value="ECO:0007669"/>
    <property type="project" value="Ensembl"/>
</dbReference>
<dbReference type="KEGG" id="shab:115604545"/>
<evidence type="ECO:0000256" key="2">
    <source>
        <dbReference type="ARBA" id="ARBA00004230"/>
    </source>
</evidence>
<feature type="region of interest" description="Disordered" evidence="14">
    <location>
        <begin position="1"/>
        <end position="144"/>
    </location>
</feature>
<comment type="similarity">
    <text evidence="4">Belongs to the CCDC181 family.</text>
</comment>
<evidence type="ECO:0000256" key="8">
    <source>
        <dbReference type="ARBA" id="ARBA00022846"/>
    </source>
</evidence>
<keyword evidence="9" id="KW-0175">Coiled coil</keyword>
<feature type="compositionally biased region" description="Acidic residues" evidence="14">
    <location>
        <begin position="21"/>
        <end position="52"/>
    </location>
</feature>
<accession>A0A672TJU9</accession>
<comment type="function">
    <text evidence="1">Microtubule-binding protein that localizes to the microtubular manchette of elongating spermatids.</text>
</comment>
<evidence type="ECO:0000256" key="5">
    <source>
        <dbReference type="ARBA" id="ARBA00022306"/>
    </source>
</evidence>
<dbReference type="GO" id="GO:0005874">
    <property type="term" value="C:microtubule"/>
    <property type="evidence" value="ECO:0007669"/>
    <property type="project" value="UniProtKB-KW"/>
</dbReference>
<dbReference type="Proteomes" id="UP000472266">
    <property type="component" value="Chromosome 2"/>
</dbReference>
<dbReference type="GO" id="GO:0120316">
    <property type="term" value="P:sperm flagellum assembly"/>
    <property type="evidence" value="ECO:0007669"/>
    <property type="project" value="Ensembl"/>
</dbReference>
<dbReference type="RefSeq" id="XP_030333630.1">
    <property type="nucleotide sequence ID" value="XM_030477770.1"/>
</dbReference>
<evidence type="ECO:0000256" key="1">
    <source>
        <dbReference type="ARBA" id="ARBA00002213"/>
    </source>
</evidence>
<protein>
    <recommendedName>
        <fullName evidence="5">Coiled-coil domain-containing protein 181</fullName>
    </recommendedName>
</protein>
<organism evidence="15 16">
    <name type="scientific">Strigops habroptila</name>
    <name type="common">Kakapo</name>
    <dbReference type="NCBI Taxonomy" id="2489341"/>
    <lineage>
        <taxon>Eukaryota</taxon>
        <taxon>Metazoa</taxon>
        <taxon>Chordata</taxon>
        <taxon>Craniata</taxon>
        <taxon>Vertebrata</taxon>
        <taxon>Euteleostomi</taxon>
        <taxon>Archelosauria</taxon>
        <taxon>Archosauria</taxon>
        <taxon>Dinosauria</taxon>
        <taxon>Saurischia</taxon>
        <taxon>Theropoda</taxon>
        <taxon>Coelurosauria</taxon>
        <taxon>Aves</taxon>
        <taxon>Neognathae</taxon>
        <taxon>Neoaves</taxon>
        <taxon>Telluraves</taxon>
        <taxon>Australaves</taxon>
        <taxon>Psittaciformes</taxon>
        <taxon>Psittacidae</taxon>
        <taxon>Strigops</taxon>
    </lineage>
</organism>
<evidence type="ECO:0000256" key="12">
    <source>
        <dbReference type="ARBA" id="ARBA00023273"/>
    </source>
</evidence>
<dbReference type="RefSeq" id="XP_030333631.1">
    <property type="nucleotide sequence ID" value="XM_030477771.2"/>
</dbReference>
<dbReference type="InParanoid" id="A0A672TJU9"/>
<dbReference type="GeneID" id="115604545"/>
<evidence type="ECO:0000256" key="4">
    <source>
        <dbReference type="ARBA" id="ARBA00005737"/>
    </source>
</evidence>
<keyword evidence="10" id="KW-0969">Cilium</keyword>
<comment type="subcellular location">
    <subcellularLocation>
        <location evidence="2">Cell projection</location>
        <location evidence="2">Cilium</location>
        <location evidence="2">Flagellum</location>
    </subcellularLocation>
    <subcellularLocation>
        <location evidence="3">Cytoplasm</location>
        <location evidence="3">Cytoskeleton</location>
    </subcellularLocation>
</comment>
<feature type="compositionally biased region" description="Acidic residues" evidence="14">
    <location>
        <begin position="74"/>
        <end position="86"/>
    </location>
</feature>
<dbReference type="RefSeq" id="XP_030333628.1">
    <property type="nucleotide sequence ID" value="XM_030477768.1"/>
</dbReference>
<keyword evidence="12" id="KW-0966">Cell projection</keyword>
<dbReference type="GeneTree" id="ENSGT00390000018244"/>
<evidence type="ECO:0000256" key="10">
    <source>
        <dbReference type="ARBA" id="ARBA00023069"/>
    </source>
</evidence>
<dbReference type="GO" id="GO:0036126">
    <property type="term" value="C:sperm flagellum"/>
    <property type="evidence" value="ECO:0007669"/>
    <property type="project" value="Ensembl"/>
</dbReference>
<keyword evidence="6" id="KW-0963">Cytoplasm</keyword>
<feature type="region of interest" description="Disordered" evidence="14">
    <location>
        <begin position="409"/>
        <end position="437"/>
    </location>
</feature>
<keyword evidence="8" id="KW-0282">Flagellum</keyword>
<evidence type="ECO:0000256" key="9">
    <source>
        <dbReference type="ARBA" id="ARBA00023054"/>
    </source>
</evidence>
<reference evidence="15" key="2">
    <citation type="submission" date="2025-08" db="UniProtKB">
        <authorList>
            <consortium name="Ensembl"/>
        </authorList>
    </citation>
    <scope>IDENTIFICATION</scope>
</reference>
<keyword evidence="16" id="KW-1185">Reference proteome</keyword>
<reference evidence="15" key="3">
    <citation type="submission" date="2025-09" db="UniProtKB">
        <authorList>
            <consortium name="Ensembl"/>
        </authorList>
    </citation>
    <scope>IDENTIFICATION</scope>
</reference>
<evidence type="ECO:0000256" key="11">
    <source>
        <dbReference type="ARBA" id="ARBA00023212"/>
    </source>
</evidence>
<dbReference type="CTD" id="57821"/>
<dbReference type="GO" id="GO:0005930">
    <property type="term" value="C:axoneme"/>
    <property type="evidence" value="ECO:0007669"/>
    <property type="project" value="Ensembl"/>
</dbReference>
<name>A0A672TJU9_STRHB</name>
<feature type="compositionally biased region" description="Polar residues" evidence="14">
    <location>
        <begin position="344"/>
        <end position="359"/>
    </location>
</feature>
<dbReference type="OMA" id="KAWLMRK"/>
<sequence length="535" mass="62011">MSENEDRGDPAAMGDLTGGVEYEDDFEKDLEWLVNEEEEEEEEDEEEEENLDERENPEKNEEDTEAQVVKGVDSFEEDNEEMEENPDQLSEADVNVKVRPSNEESLESISDVKQGDHVSDTDSESSIQESKLENQQELGEEEDEELKRYILEKIEQANKLLENQAPVDQNRERKLKFKDKLVDLEVPPLEDAEVCKTDFATGDDVSNRLSQLCISNEMGQESTSLSPHADKDNEKKDGKILVEKGGKFELLSLHDIESQGILPPVSVSFTDIETQHMSPKSSPCSPPGGASQMKKVPPVRPGAHSFSPGGDDCVFFPKPPSNPKHRPNSAINAARGLGKLKTPQRVQSANMPVRSSTYCLSPRQKELRKQLEQRKEKLKKEEEEKKREQEEQKRRDNEMVFKAWLQKKKEQVQEEKRIRRAKELEDLNSREKNRNPEEAFKLWLKKKHQEHMKEKQLEMLRRQAEGIAFFPRTEECNRAFKEWLKRKREEKRAEELAAKERVRQLRLEARRAKQLQNIHCINSEPKSFCFTNHYS</sequence>
<feature type="compositionally biased region" description="Basic and acidic residues" evidence="14">
    <location>
        <begin position="363"/>
        <end position="397"/>
    </location>
</feature>
<dbReference type="GO" id="GO:0008017">
    <property type="term" value="F:microtubule binding"/>
    <property type="evidence" value="ECO:0007669"/>
    <property type="project" value="Ensembl"/>
</dbReference>
<dbReference type="GO" id="GO:0002177">
    <property type="term" value="C:manchette"/>
    <property type="evidence" value="ECO:0007669"/>
    <property type="project" value="Ensembl"/>
</dbReference>
<keyword evidence="7" id="KW-0493">Microtubule</keyword>
<comment type="subunit">
    <text evidence="13">Homodimer. Interacts with HOOK1. Interacts with HOOK2. Interacts with HOOK3.</text>
</comment>
<dbReference type="OrthoDB" id="6288248at2759"/>
<evidence type="ECO:0000256" key="7">
    <source>
        <dbReference type="ARBA" id="ARBA00022701"/>
    </source>
</evidence>
<evidence type="ECO:0000256" key="6">
    <source>
        <dbReference type="ARBA" id="ARBA00022490"/>
    </source>
</evidence>
<dbReference type="Ensembl" id="ENSSHBT00005002572.1">
    <property type="protein sequence ID" value="ENSSHBP00005002089.1"/>
    <property type="gene ID" value="ENSSHBG00005001929.1"/>
</dbReference>
<dbReference type="PANTHER" id="PTHR14320:SF2">
    <property type="entry name" value="COILED-COIL DOMAIN-CONTAINING PROTEIN 181"/>
    <property type="match status" value="1"/>
</dbReference>
<proteinExistence type="inferred from homology"/>
<evidence type="ECO:0000256" key="13">
    <source>
        <dbReference type="ARBA" id="ARBA00047162"/>
    </source>
</evidence>
<keyword evidence="11" id="KW-0206">Cytoskeleton</keyword>
<dbReference type="InterPro" id="IPR026687">
    <property type="entry name" value="CCDC181"/>
</dbReference>
<evidence type="ECO:0000313" key="16">
    <source>
        <dbReference type="Proteomes" id="UP000472266"/>
    </source>
</evidence>
<evidence type="ECO:0000256" key="14">
    <source>
        <dbReference type="SAM" id="MobiDB-lite"/>
    </source>
</evidence>
<reference evidence="15 16" key="1">
    <citation type="submission" date="2019-11" db="EMBL/GenBank/DDBJ databases">
        <title>Strigops habroptila (kakapo) genome, bStrHab1, primary haplotype, v2.</title>
        <authorList>
            <person name="Jarvis E.D."/>
            <person name="Howard J."/>
            <person name="Rhie A."/>
            <person name="Phillippy A."/>
            <person name="Korlach J."/>
            <person name="Digby A."/>
            <person name="Iorns D."/>
            <person name="Eason D."/>
            <person name="Robertson B."/>
            <person name="Raemaekers T."/>
            <person name="Howe K."/>
            <person name="Lewin H."/>
            <person name="Damas J."/>
            <person name="Hastie A."/>
            <person name="Tracey A."/>
            <person name="Chow W."/>
            <person name="Fedrigo O."/>
        </authorList>
    </citation>
    <scope>NUCLEOTIDE SEQUENCE [LARGE SCALE GENOMIC DNA]</scope>
</reference>
<gene>
    <name evidence="15" type="primary">CCDC181</name>
</gene>
<dbReference type="RefSeq" id="XP_030333629.1">
    <property type="nucleotide sequence ID" value="XM_030477769.1"/>
</dbReference>
<evidence type="ECO:0000256" key="3">
    <source>
        <dbReference type="ARBA" id="ARBA00004245"/>
    </source>
</evidence>
<evidence type="ECO:0000313" key="15">
    <source>
        <dbReference type="Ensembl" id="ENSSHBP00005002089.1"/>
    </source>
</evidence>